<feature type="region of interest" description="Disordered" evidence="1">
    <location>
        <begin position="112"/>
        <end position="147"/>
    </location>
</feature>
<gene>
    <name evidence="2" type="ORF">DFR74_101693</name>
</gene>
<keyword evidence="3" id="KW-1185">Reference proteome</keyword>
<dbReference type="AlphaFoldDB" id="A0A366E2Z6"/>
<name>A0A366E2Z6_9NOCA</name>
<comment type="caution">
    <text evidence="2">The sequence shown here is derived from an EMBL/GenBank/DDBJ whole genome shotgun (WGS) entry which is preliminary data.</text>
</comment>
<protein>
    <submittedName>
        <fullName evidence="2">Uncharacterized protein</fullName>
    </submittedName>
</protein>
<dbReference type="RefSeq" id="WP_067513837.1">
    <property type="nucleotide sequence ID" value="NZ_QNRE01000001.1"/>
</dbReference>
<dbReference type="Proteomes" id="UP000252586">
    <property type="component" value="Unassembled WGS sequence"/>
</dbReference>
<dbReference type="InterPro" id="IPR046039">
    <property type="entry name" value="DUF5997"/>
</dbReference>
<reference evidence="2 3" key="1">
    <citation type="submission" date="2018-06" db="EMBL/GenBank/DDBJ databases">
        <title>Genomic Encyclopedia of Type Strains, Phase IV (KMG-IV): sequencing the most valuable type-strain genomes for metagenomic binning, comparative biology and taxonomic classification.</title>
        <authorList>
            <person name="Goeker M."/>
        </authorList>
    </citation>
    <scope>NUCLEOTIDE SEQUENCE [LARGE SCALE GENOMIC DNA]</scope>
    <source>
        <strain evidence="2 3">DSM 44599</strain>
    </source>
</reference>
<sequence length="147" mass="16177">MSSDQKPQMMKPLTAANKLGIHLPAAPEEFRNSPLSRADLERLRTDPPAWLTELRRTGPFPRDITARKLGVTNSGLARAGVSDALTADEIAALLADPPEWLVRERENYAAVRQENERIEAERAERRAASNRPPKNRFGPAEGGQSGA</sequence>
<evidence type="ECO:0000256" key="1">
    <source>
        <dbReference type="SAM" id="MobiDB-lite"/>
    </source>
</evidence>
<organism evidence="2 3">
    <name type="scientific">Nocardia puris</name>
    <dbReference type="NCBI Taxonomy" id="208602"/>
    <lineage>
        <taxon>Bacteria</taxon>
        <taxon>Bacillati</taxon>
        <taxon>Actinomycetota</taxon>
        <taxon>Actinomycetes</taxon>
        <taxon>Mycobacteriales</taxon>
        <taxon>Nocardiaceae</taxon>
        <taxon>Nocardia</taxon>
    </lineage>
</organism>
<proteinExistence type="predicted"/>
<dbReference type="Pfam" id="PF19460">
    <property type="entry name" value="DUF5997"/>
    <property type="match status" value="1"/>
</dbReference>
<dbReference type="EMBL" id="QNRE01000001">
    <property type="protein sequence ID" value="RBO96677.1"/>
    <property type="molecule type" value="Genomic_DNA"/>
</dbReference>
<feature type="compositionally biased region" description="Basic and acidic residues" evidence="1">
    <location>
        <begin position="112"/>
        <end position="127"/>
    </location>
</feature>
<evidence type="ECO:0000313" key="3">
    <source>
        <dbReference type="Proteomes" id="UP000252586"/>
    </source>
</evidence>
<accession>A0A366E2Z6</accession>
<evidence type="ECO:0000313" key="2">
    <source>
        <dbReference type="EMBL" id="RBO96677.1"/>
    </source>
</evidence>